<dbReference type="InterPro" id="IPR018502">
    <property type="entry name" value="Annexin_repeat"/>
</dbReference>
<dbReference type="STRING" id="195883.A0A482X416"/>
<keyword evidence="5" id="KW-0732">Signal</keyword>
<feature type="chain" id="PRO_5019788102" description="Annexin" evidence="5">
    <location>
        <begin position="22"/>
        <end position="369"/>
    </location>
</feature>
<dbReference type="GO" id="GO:0005544">
    <property type="term" value="F:calcium-dependent phospholipid binding"/>
    <property type="evidence" value="ECO:0007669"/>
    <property type="project" value="UniProtKB-KW"/>
</dbReference>
<gene>
    <name evidence="6" type="ORF">LSTR_LSTR000416</name>
</gene>
<dbReference type="PRINTS" id="PR00196">
    <property type="entry name" value="ANNEXIN"/>
</dbReference>
<dbReference type="SMR" id="A0A482X416"/>
<accession>A0A482X416</accession>
<dbReference type="Gene3D" id="1.10.220.10">
    <property type="entry name" value="Annexin"/>
    <property type="match status" value="3"/>
</dbReference>
<dbReference type="Proteomes" id="UP000291343">
    <property type="component" value="Unassembled WGS sequence"/>
</dbReference>
<keyword evidence="4" id="KW-0111">Calcium/phospholipid-binding</keyword>
<feature type="signal peptide" evidence="5">
    <location>
        <begin position="1"/>
        <end position="21"/>
    </location>
</feature>
<evidence type="ECO:0000256" key="1">
    <source>
        <dbReference type="ARBA" id="ARBA00007831"/>
    </source>
</evidence>
<comment type="caution">
    <text evidence="6">The sequence shown here is derived from an EMBL/GenBank/DDBJ whole genome shotgun (WGS) entry which is preliminary data.</text>
</comment>
<evidence type="ECO:0000313" key="6">
    <source>
        <dbReference type="EMBL" id="RZF40537.1"/>
    </source>
</evidence>
<sequence>MFHIRNLCLIFIVFIPNTVYSAETPVIKPGSFLDTEREKQADSAPSAVTHGAFNASVDAKHLNEAVVGLGTDEDKIITVLTGRTNAQRQEIRKAYENLYHKDLIQDLKDDTSGNFEKIIVALMLEPHEFLAEEVHRALYSILPKEATLAEILCTKSKNELQPIIHTYNKKYNTPVHPVSLRDDIEENIQESFKSFLKNIINEQTNLRSDSGVNDDKQLIEKQVNSIPLGLDRCQPAENKVLFDMLSKESFEHIRKISALFQEKNANYSSKMYDYVKDYCPEDMLTEAYLTVLYYASSPAEFYAHRLDGAMIGLGTNDDTLIRIIVGRSETDIGEIKRTYKGLFNTTLEYSIEQETSGTYKKTLLKLIDK</sequence>
<keyword evidence="7" id="KW-1185">Reference proteome</keyword>
<name>A0A482X416_LAOST</name>
<dbReference type="SMART" id="SM00335">
    <property type="entry name" value="ANX"/>
    <property type="match status" value="3"/>
</dbReference>
<dbReference type="SUPFAM" id="SSF47874">
    <property type="entry name" value="Annexin"/>
    <property type="match status" value="1"/>
</dbReference>
<dbReference type="InParanoid" id="A0A482X416"/>
<dbReference type="PANTHER" id="PTHR10502">
    <property type="entry name" value="ANNEXIN"/>
    <property type="match status" value="1"/>
</dbReference>
<reference evidence="6 7" key="1">
    <citation type="journal article" date="2017" name="Gigascience">
        <title>Genome sequence of the small brown planthopper, Laodelphax striatellus.</title>
        <authorList>
            <person name="Zhu J."/>
            <person name="Jiang F."/>
            <person name="Wang X."/>
            <person name="Yang P."/>
            <person name="Bao Y."/>
            <person name="Zhao W."/>
            <person name="Wang W."/>
            <person name="Lu H."/>
            <person name="Wang Q."/>
            <person name="Cui N."/>
            <person name="Li J."/>
            <person name="Chen X."/>
            <person name="Luo L."/>
            <person name="Yu J."/>
            <person name="Kang L."/>
            <person name="Cui F."/>
        </authorList>
    </citation>
    <scope>NUCLEOTIDE SEQUENCE [LARGE SCALE GENOMIC DNA]</scope>
    <source>
        <strain evidence="6">Lst14</strain>
    </source>
</reference>
<dbReference type="PROSITE" id="PS51897">
    <property type="entry name" value="ANNEXIN_2"/>
    <property type="match status" value="3"/>
</dbReference>
<dbReference type="EMBL" id="QKKF02018223">
    <property type="protein sequence ID" value="RZF40537.1"/>
    <property type="molecule type" value="Genomic_DNA"/>
</dbReference>
<protein>
    <recommendedName>
        <fullName evidence="4">Annexin</fullName>
    </recommendedName>
</protein>
<comment type="similarity">
    <text evidence="1 4">Belongs to the annexin family.</text>
</comment>
<dbReference type="GO" id="GO:0005737">
    <property type="term" value="C:cytoplasm"/>
    <property type="evidence" value="ECO:0007669"/>
    <property type="project" value="TreeGrafter"/>
</dbReference>
<keyword evidence="4" id="KW-0106">Calcium</keyword>
<dbReference type="GO" id="GO:0005509">
    <property type="term" value="F:calcium ion binding"/>
    <property type="evidence" value="ECO:0007669"/>
    <property type="project" value="InterPro"/>
</dbReference>
<evidence type="ECO:0000256" key="2">
    <source>
        <dbReference type="ARBA" id="ARBA00022737"/>
    </source>
</evidence>
<dbReference type="PROSITE" id="PS00223">
    <property type="entry name" value="ANNEXIN_1"/>
    <property type="match status" value="2"/>
</dbReference>
<dbReference type="InterPro" id="IPR037104">
    <property type="entry name" value="Annexin_sf"/>
</dbReference>
<dbReference type="FunFam" id="1.10.220.10:FF:000001">
    <property type="entry name" value="Annexin"/>
    <property type="match status" value="1"/>
</dbReference>
<keyword evidence="2 4" id="KW-0677">Repeat</keyword>
<dbReference type="PANTHER" id="PTHR10502:SF102">
    <property type="entry name" value="ANNEXIN B11"/>
    <property type="match status" value="1"/>
</dbReference>
<organism evidence="6 7">
    <name type="scientific">Laodelphax striatellus</name>
    <name type="common">Small brown planthopper</name>
    <name type="synonym">Delphax striatella</name>
    <dbReference type="NCBI Taxonomy" id="195883"/>
    <lineage>
        <taxon>Eukaryota</taxon>
        <taxon>Metazoa</taxon>
        <taxon>Ecdysozoa</taxon>
        <taxon>Arthropoda</taxon>
        <taxon>Hexapoda</taxon>
        <taxon>Insecta</taxon>
        <taxon>Pterygota</taxon>
        <taxon>Neoptera</taxon>
        <taxon>Paraneoptera</taxon>
        <taxon>Hemiptera</taxon>
        <taxon>Auchenorrhyncha</taxon>
        <taxon>Fulgoroidea</taxon>
        <taxon>Delphacidae</taxon>
        <taxon>Criomorphinae</taxon>
        <taxon>Laodelphax</taxon>
    </lineage>
</organism>
<dbReference type="GO" id="GO:0001786">
    <property type="term" value="F:phosphatidylserine binding"/>
    <property type="evidence" value="ECO:0007669"/>
    <property type="project" value="TreeGrafter"/>
</dbReference>
<dbReference type="GO" id="GO:0012506">
    <property type="term" value="C:vesicle membrane"/>
    <property type="evidence" value="ECO:0007669"/>
    <property type="project" value="TreeGrafter"/>
</dbReference>
<evidence type="ECO:0000256" key="5">
    <source>
        <dbReference type="SAM" id="SignalP"/>
    </source>
</evidence>
<dbReference type="GO" id="GO:0005634">
    <property type="term" value="C:nucleus"/>
    <property type="evidence" value="ECO:0007669"/>
    <property type="project" value="TreeGrafter"/>
</dbReference>
<evidence type="ECO:0000256" key="4">
    <source>
        <dbReference type="RuleBase" id="RU003540"/>
    </source>
</evidence>
<proteinExistence type="inferred from homology"/>
<comment type="domain">
    <text evidence="4">A pair of annexin repeats may form one binding site for calcium and phospholipid.</text>
</comment>
<dbReference type="Pfam" id="PF00191">
    <property type="entry name" value="Annexin"/>
    <property type="match status" value="3"/>
</dbReference>
<evidence type="ECO:0000256" key="3">
    <source>
        <dbReference type="ARBA" id="ARBA00023216"/>
    </source>
</evidence>
<dbReference type="InterPro" id="IPR018252">
    <property type="entry name" value="Annexin_repeat_CS"/>
</dbReference>
<dbReference type="AlphaFoldDB" id="A0A482X416"/>
<dbReference type="OrthoDB" id="37886at2759"/>
<dbReference type="GO" id="GO:0005886">
    <property type="term" value="C:plasma membrane"/>
    <property type="evidence" value="ECO:0007669"/>
    <property type="project" value="TreeGrafter"/>
</dbReference>
<dbReference type="FunFam" id="1.10.220.10:FF:000004">
    <property type="entry name" value="Annexin"/>
    <property type="match status" value="1"/>
</dbReference>
<dbReference type="InterPro" id="IPR001464">
    <property type="entry name" value="Annexin"/>
</dbReference>
<keyword evidence="3 4" id="KW-0041">Annexin</keyword>
<evidence type="ECO:0000313" key="7">
    <source>
        <dbReference type="Proteomes" id="UP000291343"/>
    </source>
</evidence>